<reference evidence="1" key="1">
    <citation type="submission" date="2015-10" db="EMBL/GenBank/DDBJ databases">
        <authorList>
            <person name="Gilbert D.G."/>
        </authorList>
    </citation>
    <scope>NUCLEOTIDE SEQUENCE</scope>
    <source>
        <strain evidence="1">Phyl III-seqv23</strain>
    </source>
</reference>
<protein>
    <submittedName>
        <fullName evidence="1">Conserved hypothethical protein</fullName>
    </submittedName>
</protein>
<dbReference type="Proteomes" id="UP000310553">
    <property type="component" value="Plasmid pUW386"/>
</dbReference>
<dbReference type="AlphaFoldDB" id="A0A0S4TVH9"/>
<dbReference type="PATRIC" id="fig|305.106.peg.3513"/>
<dbReference type="EMBL" id="LN899819">
    <property type="protein sequence ID" value="CUV13565.1"/>
    <property type="molecule type" value="Genomic_DNA"/>
</dbReference>
<accession>A0A0S4TVH9</accession>
<evidence type="ECO:0000313" key="3">
    <source>
        <dbReference type="Proteomes" id="UP000310553"/>
    </source>
</evidence>
<name>A0A0S4TVH9_RALSL</name>
<organism evidence="1">
    <name type="scientific">Ralstonia solanacearum</name>
    <name type="common">Pseudomonas solanacearum</name>
    <dbReference type="NCBI Taxonomy" id="305"/>
    <lineage>
        <taxon>Bacteria</taxon>
        <taxon>Pseudomonadati</taxon>
        <taxon>Pseudomonadota</taxon>
        <taxon>Betaproteobacteria</taxon>
        <taxon>Burkholderiales</taxon>
        <taxon>Burkholderiaceae</taxon>
        <taxon>Ralstonia</taxon>
        <taxon>Ralstonia solanacearum species complex</taxon>
    </lineage>
</organism>
<reference evidence="2 3" key="2">
    <citation type="submission" date="2019-04" db="EMBL/GenBank/DDBJ databases">
        <title>Complete Genome of UW386 and Higher Quality Genome of UW700.</title>
        <authorList>
            <person name="Jacobs J."/>
            <person name="Perez A."/>
            <person name="Steidl O."/>
            <person name="Allen C."/>
        </authorList>
    </citation>
    <scope>NUCLEOTIDE SEQUENCE [LARGE SCALE GENOMIC DNA]</scope>
    <source>
        <strain evidence="2 3">UW386</strain>
        <plasmid evidence="2">pUW386</plasmid>
        <plasmid evidence="3">puw386</plasmid>
    </source>
</reference>
<dbReference type="EMBL" id="CP039340">
    <property type="protein sequence ID" value="QCX51585.1"/>
    <property type="molecule type" value="Genomic_DNA"/>
</dbReference>
<geneLocation type="plasmid" evidence="2">
    <name>pUW386</name>
</geneLocation>
<keyword evidence="2" id="KW-0614">Plasmid</keyword>
<evidence type="ECO:0000313" key="2">
    <source>
        <dbReference type="EMBL" id="QCX51585.1"/>
    </source>
</evidence>
<gene>
    <name evidence="2" type="ORF">E7Z57_21395</name>
    <name evidence="1" type="ORF">RUN39_v1_590123</name>
</gene>
<evidence type="ECO:0000313" key="1">
    <source>
        <dbReference type="EMBL" id="CUV13565.1"/>
    </source>
</evidence>
<proteinExistence type="predicted"/>
<sequence>MRNPHVSELIGRLIQSGTTTLKDTLEGCRVAGFSPLECAPVSYGQFPATSANEMANTIVRVWPCLYSASTVTQALQACTNPSTKAPAFDAATISAAVAQAVSLAWSATGITHDFCHELGLYQGDVARMKADAEHVDYLVISCLPGDYTPSAGSVLAALQAIGVNVAGLAQNKAADYRSTNHCWISQPIANQAFARLVVFESTGTAAPADIPGVFRGIRQFQPTVPAVPAAGIVVATTLLSTGSAGADRYAVLLALVDSAMSAINSGYNLLGVRVAVFTPSWLAGMTTEFARLKQQYGLQ</sequence>
<geneLocation type="plasmid" evidence="3">
    <name>puw386</name>
</geneLocation>